<dbReference type="AlphaFoldDB" id="A0A8S9LZ00"/>
<proteinExistence type="predicted"/>
<reference evidence="1" key="1">
    <citation type="submission" date="2019-12" db="EMBL/GenBank/DDBJ databases">
        <title>Genome sequencing and annotation of Brassica cretica.</title>
        <authorList>
            <person name="Studholme D.J."/>
            <person name="Sarris P.F."/>
        </authorList>
    </citation>
    <scope>NUCLEOTIDE SEQUENCE</scope>
    <source>
        <strain evidence="1">PFS-102/07</strain>
        <tissue evidence="1">Leaf</tissue>
    </source>
</reference>
<organism evidence="1">
    <name type="scientific">Brassica cretica</name>
    <name type="common">Mustard</name>
    <dbReference type="NCBI Taxonomy" id="69181"/>
    <lineage>
        <taxon>Eukaryota</taxon>
        <taxon>Viridiplantae</taxon>
        <taxon>Streptophyta</taxon>
        <taxon>Embryophyta</taxon>
        <taxon>Tracheophyta</taxon>
        <taxon>Spermatophyta</taxon>
        <taxon>Magnoliopsida</taxon>
        <taxon>eudicotyledons</taxon>
        <taxon>Gunneridae</taxon>
        <taxon>Pentapetalae</taxon>
        <taxon>rosids</taxon>
        <taxon>malvids</taxon>
        <taxon>Brassicales</taxon>
        <taxon>Brassicaceae</taxon>
        <taxon>Brassiceae</taxon>
        <taxon>Brassica</taxon>
    </lineage>
</organism>
<gene>
    <name evidence="1" type="ORF">F2Q70_00011826</name>
</gene>
<comment type="caution">
    <text evidence="1">The sequence shown here is derived from an EMBL/GenBank/DDBJ whole genome shotgun (WGS) entry which is preliminary data.</text>
</comment>
<protein>
    <submittedName>
        <fullName evidence="1">Uncharacterized protein</fullName>
    </submittedName>
</protein>
<evidence type="ECO:0000313" key="1">
    <source>
        <dbReference type="EMBL" id="KAF2610848.1"/>
    </source>
</evidence>
<sequence>MADDYFTKGLIDIYYPFNNRTSKLIDVDTKPSIDARLASFEDRLQSFDYKLDDAYYPLKDMKLLEDKLDKINFSQDLLREDFSQRLEDHDETTTARLGMHQHRINNLQNRMHVSEVDKEILKNQWTIGDEAIRSFIAGISKSINVDTKPMIDARLASFEDRLQSFDSKLDDVYYPLKDRIDSLTTRMDELKEEMDMIRRQNAI</sequence>
<name>A0A8S9LZ00_BRACR</name>
<accession>A0A8S9LZ00</accession>
<dbReference type="EMBL" id="QGKY02000089">
    <property type="protein sequence ID" value="KAF2610848.1"/>
    <property type="molecule type" value="Genomic_DNA"/>
</dbReference>